<comment type="cofactor">
    <cofactor evidence="1">
        <name>Mg(2+)</name>
        <dbReference type="ChEBI" id="CHEBI:18420"/>
    </cofactor>
</comment>
<dbReference type="InterPro" id="IPR000760">
    <property type="entry name" value="Inositol_monophosphatase-like"/>
</dbReference>
<feature type="binding site" evidence="1">
    <location>
        <position position="13"/>
    </location>
    <ligand>
        <name>Mg(2+)</name>
        <dbReference type="ChEBI" id="CHEBI:18420"/>
        <label>1</label>
        <note>catalytic</note>
    </ligand>
</feature>
<keyword evidence="1" id="KW-0460">Magnesium</keyword>
<keyword evidence="1" id="KW-0479">Metal-binding</keyword>
<feature type="binding site" evidence="1">
    <location>
        <position position="11"/>
    </location>
    <ligand>
        <name>Mg(2+)</name>
        <dbReference type="ChEBI" id="CHEBI:18420"/>
        <label>1</label>
        <note>catalytic</note>
    </ligand>
</feature>
<dbReference type="AlphaFoldDB" id="A0A7X0DL58"/>
<evidence type="ECO:0000256" key="1">
    <source>
        <dbReference type="PIRSR" id="PIRSR600760-2"/>
    </source>
</evidence>
<dbReference type="Pfam" id="PF00459">
    <property type="entry name" value="Inositol_P"/>
    <property type="match status" value="1"/>
</dbReference>
<accession>A0A7X0DL58</accession>
<gene>
    <name evidence="2" type="ORF">HNQ06_000317</name>
</gene>
<name>A0A7X0DL58_9SPIR</name>
<feature type="binding site" evidence="1">
    <location>
        <position position="14"/>
    </location>
    <ligand>
        <name>Mg(2+)</name>
        <dbReference type="ChEBI" id="CHEBI:18420"/>
        <label>1</label>
        <note>catalytic</note>
    </ligand>
</feature>
<dbReference type="Proteomes" id="UP000575983">
    <property type="component" value="Unassembled WGS sequence"/>
</dbReference>
<proteinExistence type="predicted"/>
<keyword evidence="3" id="KW-1185">Reference proteome</keyword>
<sequence length="70" mass="7475">MLISESIFIVDSIDGTFSFAAGLSLYGISLAYASGGKIIEGIIFLLLSGEFFITSKDSVFYAKKTLVAIL</sequence>
<organism evidence="2 3">
    <name type="scientific">Borreliella lanei</name>
    <dbReference type="NCBI Taxonomy" id="373540"/>
    <lineage>
        <taxon>Bacteria</taxon>
        <taxon>Pseudomonadati</taxon>
        <taxon>Spirochaetota</taxon>
        <taxon>Spirochaetia</taxon>
        <taxon>Spirochaetales</taxon>
        <taxon>Borreliaceae</taxon>
        <taxon>Borreliella</taxon>
    </lineage>
</organism>
<reference evidence="2 3" key="1">
    <citation type="submission" date="2020-08" db="EMBL/GenBank/DDBJ databases">
        <title>Genomic Encyclopedia of Type Strains, Phase IV (KMG-IV): sequencing the most valuable type-strain genomes for metagenomic binning, comparative biology and taxonomic classification.</title>
        <authorList>
            <person name="Goeker M."/>
        </authorList>
    </citation>
    <scope>NUCLEOTIDE SEQUENCE [LARGE SCALE GENOMIC DNA]</scope>
    <source>
        <strain evidence="2 3">DSM 17992</strain>
    </source>
</reference>
<evidence type="ECO:0000313" key="2">
    <source>
        <dbReference type="EMBL" id="MBB6207827.1"/>
    </source>
</evidence>
<dbReference type="Gene3D" id="3.30.540.10">
    <property type="entry name" value="Fructose-1,6-Bisphosphatase, subunit A, domain 1"/>
    <property type="match status" value="1"/>
</dbReference>
<dbReference type="SUPFAM" id="SSF56655">
    <property type="entry name" value="Carbohydrate phosphatase"/>
    <property type="match status" value="1"/>
</dbReference>
<comment type="caution">
    <text evidence="2">The sequence shown here is derived from an EMBL/GenBank/DDBJ whole genome shotgun (WGS) entry which is preliminary data.</text>
</comment>
<dbReference type="EMBL" id="JACHFC010000001">
    <property type="protein sequence ID" value="MBB6207827.1"/>
    <property type="molecule type" value="Genomic_DNA"/>
</dbReference>
<dbReference type="GO" id="GO:0046872">
    <property type="term" value="F:metal ion binding"/>
    <property type="evidence" value="ECO:0007669"/>
    <property type="project" value="UniProtKB-KW"/>
</dbReference>
<evidence type="ECO:0000313" key="3">
    <source>
        <dbReference type="Proteomes" id="UP000575983"/>
    </source>
</evidence>
<protein>
    <submittedName>
        <fullName evidence="2">Fructose-1,6-bisphosphatase/inositol monophosphatase family enzyme</fullName>
    </submittedName>
</protein>